<dbReference type="PROSITE" id="PS50067">
    <property type="entry name" value="KINESIN_MOTOR_2"/>
    <property type="match status" value="1"/>
</dbReference>
<feature type="coiled-coil region" evidence="12">
    <location>
        <begin position="342"/>
        <end position="418"/>
    </location>
</feature>
<evidence type="ECO:0000256" key="7">
    <source>
        <dbReference type="ARBA" id="ARBA00023136"/>
    </source>
</evidence>
<evidence type="ECO:0000256" key="12">
    <source>
        <dbReference type="SAM" id="Coils"/>
    </source>
</evidence>
<keyword evidence="8 11" id="KW-0505">Motor protein</keyword>
<evidence type="ECO:0000256" key="10">
    <source>
        <dbReference type="ARBA" id="ARBA00079247"/>
    </source>
</evidence>
<keyword evidence="2" id="KW-0813">Transport</keyword>
<dbReference type="SUPFAM" id="SSF49562">
    <property type="entry name" value="C2 domain (Calcium/lipid-binding domain, CaLB)"/>
    <property type="match status" value="1"/>
</dbReference>
<dbReference type="FunFam" id="3.40.850.10:FF:000063">
    <property type="entry name" value="Kinesin-like protein"/>
    <property type="match status" value="1"/>
</dbReference>
<comment type="subcellular location">
    <subcellularLocation>
        <location evidence="1">Mitochondrion membrane</location>
        <topology evidence="1">Peripheral membrane protein</topology>
    </subcellularLocation>
</comment>
<evidence type="ECO:0000259" key="14">
    <source>
        <dbReference type="PROSITE" id="PS50006"/>
    </source>
</evidence>
<evidence type="ECO:0000256" key="9">
    <source>
        <dbReference type="ARBA" id="ARBA00054688"/>
    </source>
</evidence>
<feature type="compositionally biased region" description="Basic and acidic residues" evidence="13">
    <location>
        <begin position="993"/>
        <end position="1022"/>
    </location>
</feature>
<dbReference type="Gene3D" id="2.60.200.20">
    <property type="match status" value="1"/>
</dbReference>
<keyword evidence="5 12" id="KW-0175">Coiled coil</keyword>
<keyword evidence="6" id="KW-0496">Mitochondrion</keyword>
<name>A0A8B6FW02_MYTGA</name>
<evidence type="ECO:0000256" key="6">
    <source>
        <dbReference type="ARBA" id="ARBA00023128"/>
    </source>
</evidence>
<dbReference type="Pfam" id="PF00498">
    <property type="entry name" value="FHA"/>
    <property type="match status" value="1"/>
</dbReference>
<dbReference type="AlphaFoldDB" id="A0A8B6FW02"/>
<evidence type="ECO:0000256" key="8">
    <source>
        <dbReference type="ARBA" id="ARBA00023175"/>
    </source>
</evidence>
<keyword evidence="3 11" id="KW-0547">Nucleotide-binding</keyword>
<dbReference type="Gene3D" id="3.40.850.10">
    <property type="entry name" value="Kinesin motor domain"/>
    <property type="match status" value="1"/>
</dbReference>
<evidence type="ECO:0000256" key="1">
    <source>
        <dbReference type="ARBA" id="ARBA00004318"/>
    </source>
</evidence>
<feature type="compositionally biased region" description="Basic and acidic residues" evidence="13">
    <location>
        <begin position="955"/>
        <end position="966"/>
    </location>
</feature>
<dbReference type="GO" id="GO:0003777">
    <property type="term" value="F:microtubule motor activity"/>
    <property type="evidence" value="ECO:0007669"/>
    <property type="project" value="InterPro"/>
</dbReference>
<feature type="domain" description="Kinesin motor" evidence="15">
    <location>
        <begin position="1"/>
        <end position="331"/>
    </location>
</feature>
<dbReference type="OrthoDB" id="3176171at2759"/>
<proteinExistence type="inferred from homology"/>
<keyword evidence="17" id="KW-1185">Reference proteome</keyword>
<comment type="caution">
    <text evidence="16">The sequence shown here is derived from an EMBL/GenBank/DDBJ whole genome shotgun (WGS) entry which is preliminary data.</text>
</comment>
<dbReference type="PRINTS" id="PR00380">
    <property type="entry name" value="KINESINHEAVY"/>
</dbReference>
<sequence>MTGNTTKIEDPSSTDEPKKFTFDFSYWSHDGCKEEGNGYYGPDTSHANGKKFCDQMKVYNELGVGVLENAWEGYNSTLFAYGQTGSGKSWSMVGYGVNKGIVPLYCENIFKQIEEKKAGGEKTEYEVTFSMLEIYNEQIRDLLDSKTRKGGLKCRQHPKQGFYAEGLKIVPVSSYVDIEAKTEEGTRNRTVASTAMNATSSRAHTIVGITFVQKYINAAGEETAKTSIVNLVDLAGSERAESTGATGDRLKEGAAINQSLSCLGNCIAALADNAGGKKTRVPYRDSVLTKLLKNALGGNSKTIMIAALSPADINYDETLSTLRYADRAKQIKTKSSVNEDPTAQLIRELQEENERLKKAIESGNLTIITGEGEEDDDMSEEEREKIKQELDEEYKSILDKNQKEMEEMKKTFEERLKEQGAGGTDLADIKEKQKTIPHIYNLNMDPQLTGHMFHFLDAPSKSFGAATEGIDVTIHGPSISMKHAVFTETDGKFSIEPMEANVRLLVNGKAIGTKTQLSHNDRIIFGTTKYFVYVNPKERDSSKEQYKEITFEMAQEELAKKSGFDVEGQNKSREDVLLQEDLLEMLPAVEEANAISEELDKKRRFEIMIVSPEARGELSGRTEVMVRMKDLETNHEWVWPRQKFFNRKFVMQEMYNEFQEGDPWELPAEKDPFLDDPNAEFHIGSVKVWLQSIAYMIDTKEQLEVTDFKGNEVGLLNLEVVPCDKTGKKEITEDDDVFIESPDELVGKELNFNVKLLGCKGLPNKFTDIYARYTFYLDKKLIETKKIPNTINPDWNFTQLHAIPKCTQEFIKYVSEGAIMVQIWGKFKPPKEKKKVNTKDSMINAGLQKAATHNANTNVKKYDADKMKYMMETAMLRKRQEKMEKKLVWLRKMLDVAAEHKKKKISTNIIKGVYDATTADSADKCIAMIPGEKDSDSDGSSSSSSSDSESSHSSSDAHKKNEDGEKKKKKKKKKRKKDKTNDKAKSSSPRENSSPKEDHKKKEEKWERKKSAHDTSRQENKKQKIAPKNTASTCVLL</sequence>
<dbReference type="SMART" id="SM00129">
    <property type="entry name" value="KISc"/>
    <property type="match status" value="1"/>
</dbReference>
<feature type="compositionally biased region" description="Low complexity" evidence="13">
    <location>
        <begin position="938"/>
        <end position="954"/>
    </location>
</feature>
<evidence type="ECO:0000256" key="3">
    <source>
        <dbReference type="ARBA" id="ARBA00022741"/>
    </source>
</evidence>
<dbReference type="Proteomes" id="UP000596742">
    <property type="component" value="Unassembled WGS sequence"/>
</dbReference>
<feature type="region of interest" description="Disordered" evidence="13">
    <location>
        <begin position="929"/>
        <end position="1037"/>
    </location>
</feature>
<keyword evidence="7" id="KW-0472">Membrane</keyword>
<gene>
    <name evidence="16" type="ORF">MGAL_10B076304</name>
</gene>
<keyword evidence="4 11" id="KW-0067">ATP-binding</keyword>
<dbReference type="SUPFAM" id="SSF49879">
    <property type="entry name" value="SMAD/FHA domain"/>
    <property type="match status" value="1"/>
</dbReference>
<dbReference type="EMBL" id="UYJE01007469">
    <property type="protein sequence ID" value="VDI55186.1"/>
    <property type="molecule type" value="Genomic_DNA"/>
</dbReference>
<dbReference type="InterPro" id="IPR008984">
    <property type="entry name" value="SMAD_FHA_dom_sf"/>
</dbReference>
<dbReference type="SUPFAM" id="SSF52540">
    <property type="entry name" value="P-loop containing nucleoside triphosphate hydrolases"/>
    <property type="match status" value="1"/>
</dbReference>
<dbReference type="InterPro" id="IPR036961">
    <property type="entry name" value="Kinesin_motor_dom_sf"/>
</dbReference>
<dbReference type="GO" id="GO:0007018">
    <property type="term" value="P:microtubule-based movement"/>
    <property type="evidence" value="ECO:0007669"/>
    <property type="project" value="InterPro"/>
</dbReference>
<dbReference type="GO" id="GO:0008017">
    <property type="term" value="F:microtubule binding"/>
    <property type="evidence" value="ECO:0007669"/>
    <property type="project" value="InterPro"/>
</dbReference>
<feature type="binding site" evidence="11">
    <location>
        <begin position="82"/>
        <end position="89"/>
    </location>
    <ligand>
        <name>ATP</name>
        <dbReference type="ChEBI" id="CHEBI:30616"/>
    </ligand>
</feature>
<evidence type="ECO:0000256" key="11">
    <source>
        <dbReference type="PROSITE-ProRule" id="PRU00283"/>
    </source>
</evidence>
<dbReference type="InterPro" id="IPR000253">
    <property type="entry name" value="FHA_dom"/>
</dbReference>
<protein>
    <recommendedName>
        <fullName evidence="10">Kinesin-like protein 6</fullName>
    </recommendedName>
</protein>
<dbReference type="InterPro" id="IPR001752">
    <property type="entry name" value="Kinesin_motor_dom"/>
</dbReference>
<reference evidence="16" key="1">
    <citation type="submission" date="2018-11" db="EMBL/GenBank/DDBJ databases">
        <authorList>
            <person name="Alioto T."/>
            <person name="Alioto T."/>
        </authorList>
    </citation>
    <scope>NUCLEOTIDE SEQUENCE</scope>
</reference>
<feature type="domain" description="FHA" evidence="14">
    <location>
        <begin position="461"/>
        <end position="511"/>
    </location>
</feature>
<dbReference type="PANTHER" id="PTHR47117">
    <property type="entry name" value="STAR-RELATED LIPID TRANSFER PROTEIN 9"/>
    <property type="match status" value="1"/>
</dbReference>
<evidence type="ECO:0000313" key="16">
    <source>
        <dbReference type="EMBL" id="VDI55186.1"/>
    </source>
</evidence>
<dbReference type="Pfam" id="PF00225">
    <property type="entry name" value="Kinesin"/>
    <property type="match status" value="1"/>
</dbReference>
<dbReference type="InterPro" id="IPR027417">
    <property type="entry name" value="P-loop_NTPase"/>
</dbReference>
<accession>A0A8B6FW02</accession>
<comment type="function">
    <text evidence="9">Microtubule-dependent motor protein required for mitochondrion morphology and transport of mitochondria in neuronal cells.</text>
</comment>
<evidence type="ECO:0000256" key="4">
    <source>
        <dbReference type="ARBA" id="ARBA00022840"/>
    </source>
</evidence>
<dbReference type="GO" id="GO:0005524">
    <property type="term" value="F:ATP binding"/>
    <property type="evidence" value="ECO:0007669"/>
    <property type="project" value="UniProtKB-UniRule"/>
</dbReference>
<comment type="similarity">
    <text evidence="11">Belongs to the TRAFAC class myosin-kinesin ATPase superfamily. Kinesin family.</text>
</comment>
<dbReference type="FunFam" id="2.60.200.20:FF:000034">
    <property type="entry name" value="kinesin-like protein KIF28P"/>
    <property type="match status" value="1"/>
</dbReference>
<dbReference type="GO" id="GO:0031966">
    <property type="term" value="C:mitochondrial membrane"/>
    <property type="evidence" value="ECO:0007669"/>
    <property type="project" value="UniProtKB-SubCell"/>
</dbReference>
<evidence type="ECO:0000259" key="15">
    <source>
        <dbReference type="PROSITE" id="PS50067"/>
    </source>
</evidence>
<dbReference type="PROSITE" id="PS50006">
    <property type="entry name" value="FHA_DOMAIN"/>
    <property type="match status" value="1"/>
</dbReference>
<evidence type="ECO:0000256" key="2">
    <source>
        <dbReference type="ARBA" id="ARBA00022448"/>
    </source>
</evidence>
<feature type="compositionally biased region" description="Basic residues" evidence="13">
    <location>
        <begin position="967"/>
        <end position="978"/>
    </location>
</feature>
<evidence type="ECO:0000256" key="5">
    <source>
        <dbReference type="ARBA" id="ARBA00023054"/>
    </source>
</evidence>
<organism evidence="16 17">
    <name type="scientific">Mytilus galloprovincialis</name>
    <name type="common">Mediterranean mussel</name>
    <dbReference type="NCBI Taxonomy" id="29158"/>
    <lineage>
        <taxon>Eukaryota</taxon>
        <taxon>Metazoa</taxon>
        <taxon>Spiralia</taxon>
        <taxon>Lophotrochozoa</taxon>
        <taxon>Mollusca</taxon>
        <taxon>Bivalvia</taxon>
        <taxon>Autobranchia</taxon>
        <taxon>Pteriomorphia</taxon>
        <taxon>Mytilida</taxon>
        <taxon>Mytiloidea</taxon>
        <taxon>Mytilidae</taxon>
        <taxon>Mytilinae</taxon>
        <taxon>Mytilus</taxon>
    </lineage>
</organism>
<dbReference type="CDD" id="cd00030">
    <property type="entry name" value="C2"/>
    <property type="match status" value="1"/>
</dbReference>
<evidence type="ECO:0000313" key="17">
    <source>
        <dbReference type="Proteomes" id="UP000596742"/>
    </source>
</evidence>
<evidence type="ECO:0000256" key="13">
    <source>
        <dbReference type="SAM" id="MobiDB-lite"/>
    </source>
</evidence>
<dbReference type="InterPro" id="IPR035892">
    <property type="entry name" value="C2_domain_sf"/>
</dbReference>